<reference evidence="10 11" key="1">
    <citation type="submission" date="2019-04" db="EMBL/GenBank/DDBJ databases">
        <title>Crenobacter sp. nov.</title>
        <authorList>
            <person name="Shi S."/>
        </authorList>
    </citation>
    <scope>NUCLEOTIDE SEQUENCE [LARGE SCALE GENOMIC DNA]</scope>
    <source>
        <strain evidence="10 11">GY 70310</strain>
    </source>
</reference>
<dbReference type="GO" id="GO:0008270">
    <property type="term" value="F:zinc ion binding"/>
    <property type="evidence" value="ECO:0007669"/>
    <property type="project" value="UniProtKB-UniRule"/>
</dbReference>
<feature type="binding site" evidence="8">
    <location>
        <position position="143"/>
    </location>
    <ligand>
        <name>Zn(2+)</name>
        <dbReference type="ChEBI" id="CHEBI:29105"/>
        <note>catalytic</note>
    </ligand>
</feature>
<evidence type="ECO:0000256" key="8">
    <source>
        <dbReference type="HAMAP-Rule" id="MF_00972"/>
    </source>
</evidence>
<dbReference type="InterPro" id="IPR007077">
    <property type="entry name" value="TfoX_C"/>
</dbReference>
<dbReference type="GO" id="GO:0052717">
    <property type="term" value="F:tRNA-specific adenosine-34 deaminase activity"/>
    <property type="evidence" value="ECO:0007669"/>
    <property type="project" value="UniProtKB-UniRule"/>
</dbReference>
<evidence type="ECO:0000313" key="10">
    <source>
        <dbReference type="EMBL" id="TIC84645.1"/>
    </source>
</evidence>
<keyword evidence="3 8" id="KW-0819">tRNA processing</keyword>
<dbReference type="InterPro" id="IPR016192">
    <property type="entry name" value="APOBEC/CMP_deaminase_Zn-bd"/>
</dbReference>
<evidence type="ECO:0000259" key="9">
    <source>
        <dbReference type="PROSITE" id="PS51747"/>
    </source>
</evidence>
<evidence type="ECO:0000256" key="7">
    <source>
        <dbReference type="ARBA" id="ARBA00048045"/>
    </source>
</evidence>
<sequence length="242" mass="24579">MTPLTTPPLPPTTIAALHALGIASQEALAAFGPARACLLLRAAGQPAGRRLLYALGAAARGAHWQALGDDERSALDAALAAALPVRVPPTADEARRHMADARALAAEAAASGEVPVGALVVKDGRVIGRGRNAPIGRSDPCAHAEVLALREAAATLGNYRLDGCDLYVTLEPCPMCAGAILHARVARVIYGAADAKTGAAGSVTDLFALKALNAHTAVFPGVDADACATQLSAFFASLRRAG</sequence>
<keyword evidence="11" id="KW-1185">Reference proteome</keyword>
<dbReference type="NCBIfam" id="NF008113">
    <property type="entry name" value="PRK10860.1"/>
    <property type="match status" value="1"/>
</dbReference>
<protein>
    <recommendedName>
        <fullName evidence="8">tRNA-specific adenosine deaminase</fullName>
        <ecNumber evidence="8">3.5.4.33</ecNumber>
    </recommendedName>
</protein>
<keyword evidence="6 8" id="KW-0862">Zinc</keyword>
<feature type="domain" description="CMP/dCMP-type deaminase" evidence="9">
    <location>
        <begin position="92"/>
        <end position="203"/>
    </location>
</feature>
<comment type="similarity">
    <text evidence="1">Belongs to the cytidine and deoxycytidylate deaminase family. ADAT2 subfamily.</text>
</comment>
<dbReference type="OrthoDB" id="9802676at2"/>
<dbReference type="InterPro" id="IPR016193">
    <property type="entry name" value="Cytidine_deaminase-like"/>
</dbReference>
<keyword evidence="5 8" id="KW-0378">Hydrolase</keyword>
<evidence type="ECO:0000256" key="3">
    <source>
        <dbReference type="ARBA" id="ARBA00022694"/>
    </source>
</evidence>
<evidence type="ECO:0000256" key="5">
    <source>
        <dbReference type="ARBA" id="ARBA00022801"/>
    </source>
</evidence>
<dbReference type="EMBL" id="STGJ01000005">
    <property type="protein sequence ID" value="TIC84645.1"/>
    <property type="molecule type" value="Genomic_DNA"/>
</dbReference>
<dbReference type="SUPFAM" id="SSF53927">
    <property type="entry name" value="Cytidine deaminase-like"/>
    <property type="match status" value="1"/>
</dbReference>
<dbReference type="InterPro" id="IPR002125">
    <property type="entry name" value="CMP_dCMP_dom"/>
</dbReference>
<accession>A0A4T0V0P9</accession>
<evidence type="ECO:0000256" key="6">
    <source>
        <dbReference type="ARBA" id="ARBA00022833"/>
    </source>
</evidence>
<organism evidence="10 11">
    <name type="scientific">Crenobacter intestini</name>
    <dbReference type="NCBI Taxonomy" id="2563443"/>
    <lineage>
        <taxon>Bacteria</taxon>
        <taxon>Pseudomonadati</taxon>
        <taxon>Pseudomonadota</taxon>
        <taxon>Betaproteobacteria</taxon>
        <taxon>Neisseriales</taxon>
        <taxon>Neisseriaceae</taxon>
        <taxon>Crenobacter</taxon>
    </lineage>
</organism>
<dbReference type="Pfam" id="PF04994">
    <property type="entry name" value="TfoX_C"/>
    <property type="match status" value="1"/>
</dbReference>
<dbReference type="PANTHER" id="PTHR11079:SF202">
    <property type="entry name" value="TRNA-SPECIFIC ADENOSINE DEAMINASE"/>
    <property type="match status" value="1"/>
</dbReference>
<comment type="subunit">
    <text evidence="2 8">Homodimer.</text>
</comment>
<evidence type="ECO:0000313" key="11">
    <source>
        <dbReference type="Proteomes" id="UP000308891"/>
    </source>
</evidence>
<dbReference type="EC" id="3.5.4.33" evidence="8"/>
<keyword evidence="4 8" id="KW-0479">Metal-binding</keyword>
<dbReference type="Gene3D" id="1.10.150.20">
    <property type="entry name" value="5' to 3' exonuclease, C-terminal subdomain"/>
    <property type="match status" value="1"/>
</dbReference>
<dbReference type="InterPro" id="IPR028883">
    <property type="entry name" value="tRNA_aden_deaminase"/>
</dbReference>
<dbReference type="PROSITE" id="PS51747">
    <property type="entry name" value="CYT_DCMP_DEAMINASES_2"/>
    <property type="match status" value="1"/>
</dbReference>
<evidence type="ECO:0000256" key="4">
    <source>
        <dbReference type="ARBA" id="ARBA00022723"/>
    </source>
</evidence>
<comment type="function">
    <text evidence="8">Catalyzes the deamination of adenosine to inosine at the wobble position 34 of tRNA(Arg2).</text>
</comment>
<comment type="caution">
    <text evidence="10">The sequence shown here is derived from an EMBL/GenBank/DDBJ whole genome shotgun (WGS) entry which is preliminary data.</text>
</comment>
<gene>
    <name evidence="8" type="primary">tadA</name>
    <name evidence="10" type="ORF">E5K04_05595</name>
</gene>
<dbReference type="Pfam" id="PF00383">
    <property type="entry name" value="dCMP_cyt_deam_1"/>
    <property type="match status" value="1"/>
</dbReference>
<dbReference type="Proteomes" id="UP000308891">
    <property type="component" value="Unassembled WGS sequence"/>
</dbReference>
<dbReference type="GO" id="GO:0002100">
    <property type="term" value="P:tRNA wobble adenosine to inosine editing"/>
    <property type="evidence" value="ECO:0007669"/>
    <property type="project" value="UniProtKB-UniRule"/>
</dbReference>
<evidence type="ECO:0000256" key="1">
    <source>
        <dbReference type="ARBA" id="ARBA00010669"/>
    </source>
</evidence>
<dbReference type="Gene3D" id="3.40.140.10">
    <property type="entry name" value="Cytidine Deaminase, domain 2"/>
    <property type="match status" value="1"/>
</dbReference>
<dbReference type="PROSITE" id="PS00903">
    <property type="entry name" value="CYT_DCMP_DEAMINASES_1"/>
    <property type="match status" value="1"/>
</dbReference>
<comment type="cofactor">
    <cofactor evidence="8">
        <name>Zn(2+)</name>
        <dbReference type="ChEBI" id="CHEBI:29105"/>
    </cofactor>
    <text evidence="8">Binds 1 zinc ion per subunit.</text>
</comment>
<proteinExistence type="inferred from homology"/>
<dbReference type="AlphaFoldDB" id="A0A4T0V0P9"/>
<dbReference type="CDD" id="cd01285">
    <property type="entry name" value="nucleoside_deaminase"/>
    <property type="match status" value="1"/>
</dbReference>
<feature type="binding site" evidence="8">
    <location>
        <position position="173"/>
    </location>
    <ligand>
        <name>Zn(2+)</name>
        <dbReference type="ChEBI" id="CHEBI:29105"/>
        <note>catalytic</note>
    </ligand>
</feature>
<feature type="active site" description="Proton donor" evidence="8">
    <location>
        <position position="145"/>
    </location>
</feature>
<dbReference type="PANTHER" id="PTHR11079">
    <property type="entry name" value="CYTOSINE DEAMINASE FAMILY MEMBER"/>
    <property type="match status" value="1"/>
</dbReference>
<feature type="binding site" evidence="8">
    <location>
        <position position="176"/>
    </location>
    <ligand>
        <name>Zn(2+)</name>
        <dbReference type="ChEBI" id="CHEBI:29105"/>
        <note>catalytic</note>
    </ligand>
</feature>
<name>A0A4T0V0P9_9NEIS</name>
<evidence type="ECO:0000256" key="2">
    <source>
        <dbReference type="ARBA" id="ARBA00011738"/>
    </source>
</evidence>
<comment type="catalytic activity">
    <reaction evidence="7 8">
        <text>adenosine(34) in tRNA + H2O + H(+) = inosine(34) in tRNA + NH4(+)</text>
        <dbReference type="Rhea" id="RHEA:43168"/>
        <dbReference type="Rhea" id="RHEA-COMP:10373"/>
        <dbReference type="Rhea" id="RHEA-COMP:10374"/>
        <dbReference type="ChEBI" id="CHEBI:15377"/>
        <dbReference type="ChEBI" id="CHEBI:15378"/>
        <dbReference type="ChEBI" id="CHEBI:28938"/>
        <dbReference type="ChEBI" id="CHEBI:74411"/>
        <dbReference type="ChEBI" id="CHEBI:82852"/>
        <dbReference type="EC" id="3.5.4.33"/>
    </reaction>
</comment>
<dbReference type="HAMAP" id="MF_00972">
    <property type="entry name" value="tRNA_aden_deaminase"/>
    <property type="match status" value="1"/>
</dbReference>